<accession>A0A1C3Y8V5</accession>
<sequence>MAMSNSVEIPFSTTLLVRDTCLCLHAQRAARALARLFDDALRPAGLTNGQFSLMMSLNRPEPPPMGPVAALLAMDQTTLTAALKPLQRKGWVSVMENPKDRRGRLLALTGEGKAALGRALPIWKDTHAALDKKLPDGSSARLRQDLQKVSGMMDGTPKPAEASRPRRQSGRATGD</sequence>
<gene>
    <name evidence="3" type="ORF">GA0061105_11384</name>
</gene>
<protein>
    <submittedName>
        <fullName evidence="3">DNA-binding transcriptional regulator, MarR family</fullName>
    </submittedName>
</protein>
<dbReference type="InterPro" id="IPR036390">
    <property type="entry name" value="WH_DNA-bd_sf"/>
</dbReference>
<dbReference type="Gene3D" id="1.10.10.10">
    <property type="entry name" value="Winged helix-like DNA-binding domain superfamily/Winged helix DNA-binding domain"/>
    <property type="match status" value="1"/>
</dbReference>
<dbReference type="InterPro" id="IPR036388">
    <property type="entry name" value="WH-like_DNA-bd_sf"/>
</dbReference>
<dbReference type="SMART" id="SM00347">
    <property type="entry name" value="HTH_MARR"/>
    <property type="match status" value="1"/>
</dbReference>
<feature type="domain" description="HTH marR-type" evidence="2">
    <location>
        <begin position="19"/>
        <end position="151"/>
    </location>
</feature>
<dbReference type="Pfam" id="PF01047">
    <property type="entry name" value="MarR"/>
    <property type="match status" value="1"/>
</dbReference>
<organism evidence="3 4">
    <name type="scientific">Rhizobium aethiopicum</name>
    <dbReference type="NCBI Taxonomy" id="1138170"/>
    <lineage>
        <taxon>Bacteria</taxon>
        <taxon>Pseudomonadati</taxon>
        <taxon>Pseudomonadota</taxon>
        <taxon>Alphaproteobacteria</taxon>
        <taxon>Hyphomicrobiales</taxon>
        <taxon>Rhizobiaceae</taxon>
        <taxon>Rhizobium/Agrobacterium group</taxon>
        <taxon>Rhizobium</taxon>
    </lineage>
</organism>
<evidence type="ECO:0000313" key="4">
    <source>
        <dbReference type="Proteomes" id="UP000198723"/>
    </source>
</evidence>
<dbReference type="AlphaFoldDB" id="A0A1C3Y8V5"/>
<evidence type="ECO:0000256" key="1">
    <source>
        <dbReference type="SAM" id="MobiDB-lite"/>
    </source>
</evidence>
<feature type="region of interest" description="Disordered" evidence="1">
    <location>
        <begin position="146"/>
        <end position="175"/>
    </location>
</feature>
<keyword evidence="3" id="KW-0238">DNA-binding</keyword>
<dbReference type="SUPFAM" id="SSF46785">
    <property type="entry name" value="Winged helix' DNA-binding domain"/>
    <property type="match status" value="1"/>
</dbReference>
<name>A0A1C3Y8V5_9HYPH</name>
<dbReference type="GO" id="GO:0003700">
    <property type="term" value="F:DNA-binding transcription factor activity"/>
    <property type="evidence" value="ECO:0007669"/>
    <property type="project" value="InterPro"/>
</dbReference>
<dbReference type="Proteomes" id="UP000198723">
    <property type="component" value="Unassembled WGS sequence"/>
</dbReference>
<dbReference type="EMBL" id="FMAJ01000013">
    <property type="protein sequence ID" value="SCB60845.1"/>
    <property type="molecule type" value="Genomic_DNA"/>
</dbReference>
<reference evidence="3 4" key="1">
    <citation type="submission" date="2016-08" db="EMBL/GenBank/DDBJ databases">
        <authorList>
            <person name="Seilhamer J.J."/>
        </authorList>
    </citation>
    <scope>NUCLEOTIDE SEQUENCE [LARGE SCALE GENOMIC DNA]</scope>
    <source>
        <strain evidence="3 4">HBR26</strain>
    </source>
</reference>
<dbReference type="InterPro" id="IPR000835">
    <property type="entry name" value="HTH_MarR-typ"/>
</dbReference>
<dbReference type="PANTHER" id="PTHR33164:SF105">
    <property type="entry name" value="TRANSCRIPTIONAL REPRESSOR PROTEIN-RELATED"/>
    <property type="match status" value="1"/>
</dbReference>
<dbReference type="InterPro" id="IPR039422">
    <property type="entry name" value="MarR/SlyA-like"/>
</dbReference>
<proteinExistence type="predicted"/>
<evidence type="ECO:0000259" key="2">
    <source>
        <dbReference type="PROSITE" id="PS50995"/>
    </source>
</evidence>
<dbReference type="STRING" id="1138170.GA0061105_11384"/>
<evidence type="ECO:0000313" key="3">
    <source>
        <dbReference type="EMBL" id="SCB60845.1"/>
    </source>
</evidence>
<dbReference type="GO" id="GO:0006950">
    <property type="term" value="P:response to stress"/>
    <property type="evidence" value="ECO:0007669"/>
    <property type="project" value="TreeGrafter"/>
</dbReference>
<dbReference type="PROSITE" id="PS50995">
    <property type="entry name" value="HTH_MARR_2"/>
    <property type="match status" value="1"/>
</dbReference>
<dbReference type="PANTHER" id="PTHR33164">
    <property type="entry name" value="TRANSCRIPTIONAL REGULATOR, MARR FAMILY"/>
    <property type="match status" value="1"/>
</dbReference>
<dbReference type="GO" id="GO:0003677">
    <property type="term" value="F:DNA binding"/>
    <property type="evidence" value="ECO:0007669"/>
    <property type="project" value="UniProtKB-KW"/>
</dbReference>